<keyword evidence="6" id="KW-1185">Reference proteome</keyword>
<reference evidence="5" key="1">
    <citation type="journal article" date="2010" name="Science">
        <title>Plasticity of animal genome architecture unmasked by rapid evolution of a pelagic tunicate.</title>
        <authorList>
            <person name="Denoeud F."/>
            <person name="Henriet S."/>
            <person name="Mungpakdee S."/>
            <person name="Aury J.M."/>
            <person name="Da Silva C."/>
            <person name="Brinkmann H."/>
            <person name="Mikhaleva J."/>
            <person name="Olsen L.C."/>
            <person name="Jubin C."/>
            <person name="Canestro C."/>
            <person name="Bouquet J.M."/>
            <person name="Danks G."/>
            <person name="Poulain J."/>
            <person name="Campsteijn C."/>
            <person name="Adamski M."/>
            <person name="Cross I."/>
            <person name="Yadetie F."/>
            <person name="Muffato M."/>
            <person name="Louis A."/>
            <person name="Butcher S."/>
            <person name="Tsagkogeorga G."/>
            <person name="Konrad A."/>
            <person name="Singh S."/>
            <person name="Jensen M.F."/>
            <person name="Cong E.H."/>
            <person name="Eikeseth-Otteraa H."/>
            <person name="Noel B."/>
            <person name="Anthouard V."/>
            <person name="Porcel B.M."/>
            <person name="Kachouri-Lafond R."/>
            <person name="Nishino A."/>
            <person name="Ugolini M."/>
            <person name="Chourrout P."/>
            <person name="Nishida H."/>
            <person name="Aasland R."/>
            <person name="Huzurbazar S."/>
            <person name="Westhof E."/>
            <person name="Delsuc F."/>
            <person name="Lehrach H."/>
            <person name="Reinhardt R."/>
            <person name="Weissenbach J."/>
            <person name="Roy S.W."/>
            <person name="Artiguenave F."/>
            <person name="Postlethwait J.H."/>
            <person name="Manak J.R."/>
            <person name="Thompson E.M."/>
            <person name="Jaillon O."/>
            <person name="Du Pasquier L."/>
            <person name="Boudinot P."/>
            <person name="Liberles D.A."/>
            <person name="Volff J.N."/>
            <person name="Philippe H."/>
            <person name="Lenhard B."/>
            <person name="Roest Crollius H."/>
            <person name="Wincker P."/>
            <person name="Chourrout D."/>
        </authorList>
    </citation>
    <scope>NUCLEOTIDE SEQUENCE [LARGE SCALE GENOMIC DNA]</scope>
</reference>
<dbReference type="Gene3D" id="2.40.20.10">
    <property type="entry name" value="Plasminogen Kringle 4"/>
    <property type="match status" value="2"/>
</dbReference>
<evidence type="ECO:0000256" key="3">
    <source>
        <dbReference type="PROSITE-ProRule" id="PRU00121"/>
    </source>
</evidence>
<name>E4WZ28_OIKDI</name>
<dbReference type="OrthoDB" id="10377120at2759"/>
<evidence type="ECO:0000259" key="4">
    <source>
        <dbReference type="PROSITE" id="PS50070"/>
    </source>
</evidence>
<proteinExistence type="predicted"/>
<dbReference type="Proteomes" id="UP000001307">
    <property type="component" value="Unassembled WGS sequence"/>
</dbReference>
<dbReference type="InterPro" id="IPR013806">
    <property type="entry name" value="Kringle-like"/>
</dbReference>
<sequence>MRVFKIFVFFAFAKSDDPSILPDDDSAPAPELTTITIQAPTTTTEPEIEDGECMTAELDYFGEKNETQTGAACRNWTEIQPPLRKIDYFQQKHNHCRNPEINGKRDERGPWCFREVDYAKEIDGIIDNIKSKRKLTKFWDYCFSEEEIKNMKTCKNSKICPGTFSGNGYNESVSGYKCKCWSDVGLSIRPSDENTKTLLKEKYGIEWSFNDNHNNCRNVPQNYGNTTHPVWKFESQPWCYLANDKDIEILGKTWQHCATEPEFCAKPYDLKKDEMSTEECLDF</sequence>
<dbReference type="InterPro" id="IPR058845">
    <property type="entry name" value="Kringle_2"/>
</dbReference>
<feature type="disulfide bond" evidence="3">
    <location>
        <begin position="73"/>
        <end position="112"/>
    </location>
</feature>
<dbReference type="InParanoid" id="E4WZ28"/>
<dbReference type="InterPro" id="IPR000001">
    <property type="entry name" value="Kringle"/>
</dbReference>
<feature type="domain" description="Kringle" evidence="4">
    <location>
        <begin position="170"/>
        <end position="264"/>
    </location>
</feature>
<gene>
    <name evidence="5" type="ORF">GSOID_T00013176001</name>
</gene>
<evidence type="ECO:0000256" key="1">
    <source>
        <dbReference type="ARBA" id="ARBA00022572"/>
    </source>
</evidence>
<keyword evidence="1 3" id="KW-0420">Kringle</keyword>
<evidence type="ECO:0000313" key="6">
    <source>
        <dbReference type="Proteomes" id="UP000001307"/>
    </source>
</evidence>
<feature type="domain" description="Kringle" evidence="4">
    <location>
        <begin position="59"/>
        <end position="154"/>
    </location>
</feature>
<dbReference type="PROSITE" id="PS50070">
    <property type="entry name" value="KRINGLE_2"/>
    <property type="match status" value="2"/>
</dbReference>
<protein>
    <recommendedName>
        <fullName evidence="4">Kringle domain-containing protein</fullName>
    </recommendedName>
</protein>
<organism evidence="5">
    <name type="scientific">Oikopleura dioica</name>
    <name type="common">Tunicate</name>
    <dbReference type="NCBI Taxonomy" id="34765"/>
    <lineage>
        <taxon>Eukaryota</taxon>
        <taxon>Metazoa</taxon>
        <taxon>Chordata</taxon>
        <taxon>Tunicata</taxon>
        <taxon>Appendicularia</taxon>
        <taxon>Copelata</taxon>
        <taxon>Oikopleuridae</taxon>
        <taxon>Oikopleura</taxon>
    </lineage>
</organism>
<dbReference type="AlphaFoldDB" id="E4WZ28"/>
<dbReference type="Pfam" id="PF25866">
    <property type="entry name" value="Kringle_2"/>
    <property type="match status" value="1"/>
</dbReference>
<keyword evidence="2 3" id="KW-1015">Disulfide bond</keyword>
<comment type="caution">
    <text evidence="3">Lacks conserved residue(s) required for the propagation of feature annotation.</text>
</comment>
<evidence type="ECO:0000313" key="5">
    <source>
        <dbReference type="EMBL" id="CBY22423.1"/>
    </source>
</evidence>
<evidence type="ECO:0000256" key="2">
    <source>
        <dbReference type="ARBA" id="ARBA00023157"/>
    </source>
</evidence>
<dbReference type="SMART" id="SM00130">
    <property type="entry name" value="KR"/>
    <property type="match status" value="1"/>
</dbReference>
<dbReference type="EMBL" id="FN653019">
    <property type="protein sequence ID" value="CBY22423.1"/>
    <property type="molecule type" value="Genomic_DNA"/>
</dbReference>
<accession>E4WZ28</accession>
<dbReference type="SUPFAM" id="SSF57440">
    <property type="entry name" value="Kringle-like"/>
    <property type="match status" value="1"/>
</dbReference>
<dbReference type="InterPro" id="IPR038178">
    <property type="entry name" value="Kringle_sf"/>
</dbReference>